<feature type="compositionally biased region" description="Pro residues" evidence="1">
    <location>
        <begin position="71"/>
        <end position="84"/>
    </location>
</feature>
<dbReference type="EMBL" id="JAJTWU010000006">
    <property type="protein sequence ID" value="MCE4555798.1"/>
    <property type="molecule type" value="Genomic_DNA"/>
</dbReference>
<name>A0ABS8XX15_9BURK</name>
<evidence type="ECO:0000256" key="1">
    <source>
        <dbReference type="SAM" id="MobiDB-lite"/>
    </source>
</evidence>
<feature type="compositionally biased region" description="Basic and acidic residues" evidence="1">
    <location>
        <begin position="168"/>
        <end position="180"/>
    </location>
</feature>
<feature type="compositionally biased region" description="Polar residues" evidence="1">
    <location>
        <begin position="205"/>
        <end position="223"/>
    </location>
</feature>
<feature type="compositionally biased region" description="Basic and acidic residues" evidence="1">
    <location>
        <begin position="141"/>
        <end position="152"/>
    </location>
</feature>
<proteinExistence type="predicted"/>
<feature type="compositionally biased region" description="Low complexity" evidence="1">
    <location>
        <begin position="251"/>
        <end position="260"/>
    </location>
</feature>
<feature type="compositionally biased region" description="Polar residues" evidence="1">
    <location>
        <begin position="17"/>
        <end position="33"/>
    </location>
</feature>
<keyword evidence="3" id="KW-1185">Reference proteome</keyword>
<dbReference type="PRINTS" id="PR01217">
    <property type="entry name" value="PRICHEXTENSN"/>
</dbReference>
<feature type="compositionally biased region" description="Low complexity" evidence="1">
    <location>
        <begin position="42"/>
        <end position="70"/>
    </location>
</feature>
<sequence>MKAGTDYFSGMLRSAGLSGTTPLPQAPAATNANDVFDPIESAQEAAPAAPMSARPTALDTAAAQAQAQTPAPAPAPTGLPPAPPRRAEPSRDPSPATLARDPSPAVQAALRWIAAGEPAKTASTSEAPMTPEAPEITSQREAVHPTSHREPSAKPVAPESPPATQRVEPPRREPPPRPHALESTTHAVEAFPRPAVPPRHAETPARTQQLRPTEASKGTSRQTPEVHIGTLHVTLDAATAARFAPPPPAPQTMAAAPETPRASEAPSPTRGSGAHSAIGSGLSRSRLPRW</sequence>
<evidence type="ECO:0000313" key="3">
    <source>
        <dbReference type="Proteomes" id="UP001200741"/>
    </source>
</evidence>
<protein>
    <submittedName>
        <fullName evidence="2">Uncharacterized protein</fullName>
    </submittedName>
</protein>
<feature type="region of interest" description="Disordered" evidence="1">
    <location>
        <begin position="1"/>
        <end position="290"/>
    </location>
</feature>
<gene>
    <name evidence="2" type="ORF">LXT13_15425</name>
</gene>
<accession>A0ABS8XX15</accession>
<reference evidence="2 3" key="1">
    <citation type="submission" date="2021-12" db="EMBL/GenBank/DDBJ databases">
        <title>Genome seq of P8.</title>
        <authorList>
            <person name="Seo T."/>
        </authorList>
    </citation>
    <scope>NUCLEOTIDE SEQUENCE [LARGE SCALE GENOMIC DNA]</scope>
    <source>
        <strain evidence="2 3">P8</strain>
    </source>
</reference>
<evidence type="ECO:0000313" key="2">
    <source>
        <dbReference type="EMBL" id="MCE4555798.1"/>
    </source>
</evidence>
<dbReference type="Proteomes" id="UP001200741">
    <property type="component" value="Unassembled WGS sequence"/>
</dbReference>
<organism evidence="2 3">
    <name type="scientific">Pelomonas cellulosilytica</name>
    <dbReference type="NCBI Taxonomy" id="2906762"/>
    <lineage>
        <taxon>Bacteria</taxon>
        <taxon>Pseudomonadati</taxon>
        <taxon>Pseudomonadota</taxon>
        <taxon>Betaproteobacteria</taxon>
        <taxon>Burkholderiales</taxon>
        <taxon>Sphaerotilaceae</taxon>
        <taxon>Roseateles</taxon>
    </lineage>
</organism>
<comment type="caution">
    <text evidence="2">The sequence shown here is derived from an EMBL/GenBank/DDBJ whole genome shotgun (WGS) entry which is preliminary data.</text>
</comment>
<dbReference type="RefSeq" id="WP_233372853.1">
    <property type="nucleotide sequence ID" value="NZ_JAJTWU010000006.1"/>
</dbReference>